<feature type="compositionally biased region" description="Low complexity" evidence="1">
    <location>
        <begin position="9"/>
        <end position="34"/>
    </location>
</feature>
<feature type="non-terminal residue" evidence="2">
    <location>
        <position position="1"/>
    </location>
</feature>
<evidence type="ECO:0000256" key="1">
    <source>
        <dbReference type="SAM" id="MobiDB-lite"/>
    </source>
</evidence>
<accession>A0A6J4V7Q2</accession>
<feature type="region of interest" description="Disordered" evidence="1">
    <location>
        <begin position="1"/>
        <end position="34"/>
    </location>
</feature>
<evidence type="ECO:0000313" key="2">
    <source>
        <dbReference type="EMBL" id="CAA9571346.1"/>
    </source>
</evidence>
<dbReference type="AlphaFoldDB" id="A0A6J4V7Q2"/>
<name>A0A6J4V7Q2_9BACT</name>
<proteinExistence type="predicted"/>
<protein>
    <submittedName>
        <fullName evidence="2">Uncharacterized protein</fullName>
    </submittedName>
</protein>
<dbReference type="EMBL" id="CADCWM010000596">
    <property type="protein sequence ID" value="CAA9571346.1"/>
    <property type="molecule type" value="Genomic_DNA"/>
</dbReference>
<organism evidence="2">
    <name type="scientific">uncultured Thermomicrobiales bacterium</name>
    <dbReference type="NCBI Taxonomy" id="1645740"/>
    <lineage>
        <taxon>Bacteria</taxon>
        <taxon>Pseudomonadati</taxon>
        <taxon>Thermomicrobiota</taxon>
        <taxon>Thermomicrobia</taxon>
        <taxon>Thermomicrobiales</taxon>
        <taxon>environmental samples</taxon>
    </lineage>
</organism>
<gene>
    <name evidence="2" type="ORF">AVDCRST_MAG88-2364</name>
</gene>
<reference evidence="2" key="1">
    <citation type="submission" date="2020-02" db="EMBL/GenBank/DDBJ databases">
        <authorList>
            <person name="Meier V. D."/>
        </authorList>
    </citation>
    <scope>NUCLEOTIDE SEQUENCE</scope>
    <source>
        <strain evidence="2">AVDCRST_MAG88</strain>
    </source>
</reference>
<feature type="non-terminal residue" evidence="2">
    <location>
        <position position="34"/>
    </location>
</feature>
<sequence>WRSRRSDLPARSSAQSRSSPRPLPCRRSSAPGCG</sequence>